<evidence type="ECO:0000256" key="3">
    <source>
        <dbReference type="ARBA" id="ARBA00022729"/>
    </source>
</evidence>
<evidence type="ECO:0000256" key="1">
    <source>
        <dbReference type="ARBA" id="ARBA00005695"/>
    </source>
</evidence>
<dbReference type="InterPro" id="IPR006311">
    <property type="entry name" value="TAT_signal"/>
</dbReference>
<dbReference type="InterPro" id="IPR030678">
    <property type="entry name" value="Peptide/Ni-bd"/>
</dbReference>
<dbReference type="Gene3D" id="3.90.76.10">
    <property type="entry name" value="Dipeptide-binding Protein, Domain 1"/>
    <property type="match status" value="1"/>
</dbReference>
<dbReference type="Gene3D" id="3.40.190.10">
    <property type="entry name" value="Periplasmic binding protein-like II"/>
    <property type="match status" value="1"/>
</dbReference>
<keyword evidence="3 4" id="KW-0732">Signal</keyword>
<dbReference type="PANTHER" id="PTHR30290:SF9">
    <property type="entry name" value="OLIGOPEPTIDE-BINDING PROTEIN APPA"/>
    <property type="match status" value="1"/>
</dbReference>
<evidence type="ECO:0000256" key="4">
    <source>
        <dbReference type="SAM" id="SignalP"/>
    </source>
</evidence>
<organism evidence="6 7">
    <name type="scientific">Yinghuangia aomiensis</name>
    <dbReference type="NCBI Taxonomy" id="676205"/>
    <lineage>
        <taxon>Bacteria</taxon>
        <taxon>Bacillati</taxon>
        <taxon>Actinomycetota</taxon>
        <taxon>Actinomycetes</taxon>
        <taxon>Kitasatosporales</taxon>
        <taxon>Streptomycetaceae</taxon>
        <taxon>Yinghuangia</taxon>
    </lineage>
</organism>
<reference evidence="7" key="1">
    <citation type="journal article" date="2019" name="Int. J. Syst. Evol. Microbiol.">
        <title>The Global Catalogue of Microorganisms (GCM) 10K type strain sequencing project: providing services to taxonomists for standard genome sequencing and annotation.</title>
        <authorList>
            <consortium name="The Broad Institute Genomics Platform"/>
            <consortium name="The Broad Institute Genome Sequencing Center for Infectious Disease"/>
            <person name="Wu L."/>
            <person name="Ma J."/>
        </authorList>
    </citation>
    <scope>NUCLEOTIDE SEQUENCE [LARGE SCALE GENOMIC DNA]</scope>
    <source>
        <strain evidence="7">JCM 17986</strain>
    </source>
</reference>
<evidence type="ECO:0000313" key="7">
    <source>
        <dbReference type="Proteomes" id="UP001500466"/>
    </source>
</evidence>
<dbReference type="Gene3D" id="3.10.105.10">
    <property type="entry name" value="Dipeptide-binding Protein, Domain 3"/>
    <property type="match status" value="1"/>
</dbReference>
<keyword evidence="2" id="KW-0813">Transport</keyword>
<accession>A0ABP9H5S7</accession>
<comment type="caution">
    <text evidence="6">The sequence shown here is derived from an EMBL/GenBank/DDBJ whole genome shotgun (WGS) entry which is preliminary data.</text>
</comment>
<feature type="chain" id="PRO_5045279834" evidence="4">
    <location>
        <begin position="29"/>
        <end position="531"/>
    </location>
</feature>
<feature type="signal peptide" evidence="4">
    <location>
        <begin position="1"/>
        <end position="28"/>
    </location>
</feature>
<name>A0ABP9H5S7_9ACTN</name>
<feature type="domain" description="Solute-binding protein family 5" evidence="5">
    <location>
        <begin position="94"/>
        <end position="428"/>
    </location>
</feature>
<dbReference type="InterPro" id="IPR039424">
    <property type="entry name" value="SBP_5"/>
</dbReference>
<dbReference type="EMBL" id="BAABHS010000008">
    <property type="protein sequence ID" value="GAA4962273.1"/>
    <property type="molecule type" value="Genomic_DNA"/>
</dbReference>
<dbReference type="Pfam" id="PF00496">
    <property type="entry name" value="SBP_bac_5"/>
    <property type="match status" value="1"/>
</dbReference>
<dbReference type="InterPro" id="IPR000914">
    <property type="entry name" value="SBP_5_dom"/>
</dbReference>
<evidence type="ECO:0000313" key="6">
    <source>
        <dbReference type="EMBL" id="GAA4962273.1"/>
    </source>
</evidence>
<dbReference type="CDD" id="cd00995">
    <property type="entry name" value="PBP2_NikA_DppA_OppA_like"/>
    <property type="match status" value="1"/>
</dbReference>
<dbReference type="Proteomes" id="UP001500466">
    <property type="component" value="Unassembled WGS sequence"/>
</dbReference>
<gene>
    <name evidence="6" type="ORF">GCM10023205_27500</name>
</gene>
<dbReference type="SUPFAM" id="SSF53850">
    <property type="entry name" value="Periplasmic binding protein-like II"/>
    <property type="match status" value="1"/>
</dbReference>
<protein>
    <submittedName>
        <fullName evidence="6">ABC transporter substrate-binding protein</fullName>
    </submittedName>
</protein>
<dbReference type="PANTHER" id="PTHR30290">
    <property type="entry name" value="PERIPLASMIC BINDING COMPONENT OF ABC TRANSPORTER"/>
    <property type="match status" value="1"/>
</dbReference>
<proteinExistence type="inferred from homology"/>
<evidence type="ECO:0000259" key="5">
    <source>
        <dbReference type="Pfam" id="PF00496"/>
    </source>
</evidence>
<dbReference type="PROSITE" id="PS51257">
    <property type="entry name" value="PROKAR_LIPOPROTEIN"/>
    <property type="match status" value="1"/>
</dbReference>
<dbReference type="PIRSF" id="PIRSF002741">
    <property type="entry name" value="MppA"/>
    <property type="match status" value="1"/>
</dbReference>
<dbReference type="PROSITE" id="PS51318">
    <property type="entry name" value="TAT"/>
    <property type="match status" value="1"/>
</dbReference>
<keyword evidence="7" id="KW-1185">Reference proteome</keyword>
<comment type="similarity">
    <text evidence="1">Belongs to the bacterial solute-binding protein 5 family.</text>
</comment>
<dbReference type="RefSeq" id="WP_345675707.1">
    <property type="nucleotide sequence ID" value="NZ_BAABHS010000008.1"/>
</dbReference>
<evidence type="ECO:0000256" key="2">
    <source>
        <dbReference type="ARBA" id="ARBA00022448"/>
    </source>
</evidence>
<sequence length="531" mass="56831">MAAGLDRRQFLRFTGAAGIAAAISGTLAACGGPASTNAPGGGGGGGGAKGTIDAGLSYTLSTGFDPMTASGALPVAANMHVFEGLVDLDPVTREPYAALASAVPQTPADPTTWRVALRQGATFHDGSPVTADDVVFSFTRVLDPANNSLIVQFLPFLDKVTAVDAGTVEFKLKYAFPLFPQRISVVKIVPKALVAKGQQAFDALPVGSGPYRMVSATKDDRIVFAAYDAYNGPRPAKAQAMNWLLLADASARVAAMDSRRVRAIEDVPYINLDQVKKNAQAESVQSFGLMFLMFNCEKKPFDDPRVRQALHYGLDTEKIVKTAMLGNATAASSFLDERHPDYRRAGTVYGYDPAKAKSLLAEAGVSGLDVTLVTTDTAWIKDIAPLVKESWDGIGVKTTLDIGQSGGQYKNKIDNGNFQVMAAPGDPSVFGNDVDLLMRWWYVGLWPEKRFRWSNTPEGKQVVSLLDQAARESDAGRRRELWAQAGDILAAQVPLYPVLHRKLATAWDAKTLTGFRPLPTTGLSFLGVGPS</sequence>